<evidence type="ECO:0000313" key="7">
    <source>
        <dbReference type="Proteomes" id="UP001164746"/>
    </source>
</evidence>
<evidence type="ECO:0000256" key="3">
    <source>
        <dbReference type="ARBA" id="ARBA00022490"/>
    </source>
</evidence>
<reference evidence="6" key="1">
    <citation type="submission" date="2022-11" db="EMBL/GenBank/DDBJ databases">
        <title>Centuries of genome instability and evolution in soft-shell clam transmissible cancer (bioRxiv).</title>
        <authorList>
            <person name="Hart S.F.M."/>
            <person name="Yonemitsu M.A."/>
            <person name="Giersch R.M."/>
            <person name="Beal B.F."/>
            <person name="Arriagada G."/>
            <person name="Davis B.W."/>
            <person name="Ostrander E.A."/>
            <person name="Goff S.P."/>
            <person name="Metzger M.J."/>
        </authorList>
    </citation>
    <scope>NUCLEOTIDE SEQUENCE</scope>
    <source>
        <strain evidence="6">MELC-2E11</strain>
        <tissue evidence="6">Siphon/mantle</tissue>
    </source>
</reference>
<dbReference type="InterPro" id="IPR011009">
    <property type="entry name" value="Kinase-like_dom_sf"/>
</dbReference>
<keyword evidence="5" id="KW-0418">Kinase</keyword>
<keyword evidence="4" id="KW-0808">Transferase</keyword>
<gene>
    <name evidence="6" type="ORF">MAR_016475</name>
</gene>
<comment type="subcellular location">
    <subcellularLocation>
        <location evidence="1">Cytoplasm</location>
    </subcellularLocation>
</comment>
<evidence type="ECO:0000256" key="1">
    <source>
        <dbReference type="ARBA" id="ARBA00004496"/>
    </source>
</evidence>
<evidence type="ECO:0000256" key="2">
    <source>
        <dbReference type="ARBA" id="ARBA00006219"/>
    </source>
</evidence>
<keyword evidence="7" id="KW-1185">Reference proteome</keyword>
<dbReference type="Proteomes" id="UP001164746">
    <property type="component" value="Chromosome 12"/>
</dbReference>
<comment type="similarity">
    <text evidence="2">Belongs to the aminoglycoside phosphotransferase family.</text>
</comment>
<name>A0ABY7FNJ7_MYAAR</name>
<dbReference type="EMBL" id="CP111023">
    <property type="protein sequence ID" value="WAR22501.1"/>
    <property type="molecule type" value="Genomic_DNA"/>
</dbReference>
<dbReference type="SUPFAM" id="SSF56112">
    <property type="entry name" value="Protein kinase-like (PK-like)"/>
    <property type="match status" value="1"/>
</dbReference>
<evidence type="ECO:0000256" key="5">
    <source>
        <dbReference type="ARBA" id="ARBA00022777"/>
    </source>
</evidence>
<dbReference type="Gene3D" id="3.90.1200.10">
    <property type="match status" value="1"/>
</dbReference>
<dbReference type="InterPro" id="IPR050249">
    <property type="entry name" value="Pseudomonas-type_ThrB"/>
</dbReference>
<dbReference type="PANTHER" id="PTHR21064">
    <property type="entry name" value="AMINOGLYCOSIDE PHOSPHOTRANSFERASE DOMAIN-CONTAINING PROTEIN-RELATED"/>
    <property type="match status" value="1"/>
</dbReference>
<feature type="non-terminal residue" evidence="6">
    <location>
        <position position="191"/>
    </location>
</feature>
<protein>
    <submittedName>
        <fullName evidence="6">HYKK-like protein</fullName>
    </submittedName>
</protein>
<organism evidence="6 7">
    <name type="scientific">Mya arenaria</name>
    <name type="common">Soft-shell clam</name>
    <dbReference type="NCBI Taxonomy" id="6604"/>
    <lineage>
        <taxon>Eukaryota</taxon>
        <taxon>Metazoa</taxon>
        <taxon>Spiralia</taxon>
        <taxon>Lophotrochozoa</taxon>
        <taxon>Mollusca</taxon>
        <taxon>Bivalvia</taxon>
        <taxon>Autobranchia</taxon>
        <taxon>Heteroconchia</taxon>
        <taxon>Euheterodonta</taxon>
        <taxon>Imparidentia</taxon>
        <taxon>Neoheterodontei</taxon>
        <taxon>Myida</taxon>
        <taxon>Myoidea</taxon>
        <taxon>Myidae</taxon>
        <taxon>Mya</taxon>
    </lineage>
</organism>
<keyword evidence="3" id="KW-0963">Cytoplasm</keyword>
<accession>A0ABY7FNJ7</accession>
<dbReference type="PANTHER" id="PTHR21064:SF1">
    <property type="entry name" value="HYDROXYLYSINE KINASE"/>
    <property type="match status" value="1"/>
</dbReference>
<evidence type="ECO:0000256" key="4">
    <source>
        <dbReference type="ARBA" id="ARBA00022679"/>
    </source>
</evidence>
<proteinExistence type="inferred from homology"/>
<sequence length="191" mass="22190">GFSHRFFENYEFLWSLTETTRLREFYSAVKNDNDLEIVKSVIHGDLNEQNIIVSEVPGQRKVTCDQRVHDVIAILDWAHVTKSYFVFDIAINIAYLSIECEENKQLDVGGHILKGYANYRKINDVEFQSIPLLVCCRLCQSLVYGAHAYSQQPGNEYLISTAKKGWPLLRKYWNADFTNLLNKWKSMIESD</sequence>
<evidence type="ECO:0000313" key="6">
    <source>
        <dbReference type="EMBL" id="WAR22501.1"/>
    </source>
</evidence>